<dbReference type="AlphaFoldDB" id="A0A2M7Z7D2"/>
<keyword evidence="1" id="KW-0472">Membrane</keyword>
<comment type="caution">
    <text evidence="3">The sequence shown here is derived from an EMBL/GenBank/DDBJ whole genome shotgun (WGS) entry which is preliminary data.</text>
</comment>
<evidence type="ECO:0000313" key="4">
    <source>
        <dbReference type="Proteomes" id="UP000230843"/>
    </source>
</evidence>
<accession>A0A2M7Z7D2</accession>
<feature type="transmembrane region" description="Helical" evidence="1">
    <location>
        <begin position="239"/>
        <end position="257"/>
    </location>
</feature>
<dbReference type="EMBL" id="PFVJ01000021">
    <property type="protein sequence ID" value="PJA90177.1"/>
    <property type="molecule type" value="Genomic_DNA"/>
</dbReference>
<dbReference type="Proteomes" id="UP000230843">
    <property type="component" value="Unassembled WGS sequence"/>
</dbReference>
<keyword evidence="1" id="KW-0812">Transmembrane</keyword>
<keyword evidence="1" id="KW-1133">Transmembrane helix</keyword>
<evidence type="ECO:0000259" key="2">
    <source>
        <dbReference type="Pfam" id="PF04536"/>
    </source>
</evidence>
<dbReference type="Gene3D" id="3.10.310.50">
    <property type="match status" value="1"/>
</dbReference>
<dbReference type="PANTHER" id="PTHR30373:SF2">
    <property type="entry name" value="UPF0603 PROTEIN YGCG"/>
    <property type="match status" value="1"/>
</dbReference>
<protein>
    <recommendedName>
        <fullName evidence="2">TPM domain-containing protein</fullName>
    </recommendedName>
</protein>
<dbReference type="Pfam" id="PF04536">
    <property type="entry name" value="TPM_phosphatase"/>
    <property type="match status" value="1"/>
</dbReference>
<feature type="transmembrane region" description="Helical" evidence="1">
    <location>
        <begin position="191"/>
        <end position="208"/>
    </location>
</feature>
<feature type="transmembrane region" description="Helical" evidence="1">
    <location>
        <begin position="215"/>
        <end position="233"/>
    </location>
</feature>
<dbReference type="PANTHER" id="PTHR30373">
    <property type="entry name" value="UPF0603 PROTEIN YGCG"/>
    <property type="match status" value="1"/>
</dbReference>
<reference evidence="4" key="1">
    <citation type="submission" date="2017-09" db="EMBL/GenBank/DDBJ databases">
        <title>Depth-based differentiation of microbial function through sediment-hosted aquifers and enrichment of novel symbionts in the deep terrestrial subsurface.</title>
        <authorList>
            <person name="Probst A.J."/>
            <person name="Ladd B."/>
            <person name="Jarett J.K."/>
            <person name="Geller-Mcgrath D.E."/>
            <person name="Sieber C.M.K."/>
            <person name="Emerson J.B."/>
            <person name="Anantharaman K."/>
            <person name="Thomas B.C."/>
            <person name="Malmstrom R."/>
            <person name="Stieglmeier M."/>
            <person name="Klingl A."/>
            <person name="Woyke T."/>
            <person name="Ryan C.M."/>
            <person name="Banfield J.F."/>
        </authorList>
    </citation>
    <scope>NUCLEOTIDE SEQUENCE [LARGE SCALE GENOMIC DNA]</scope>
</reference>
<gene>
    <name evidence="3" type="ORF">CO137_00900</name>
</gene>
<dbReference type="InterPro" id="IPR007621">
    <property type="entry name" value="TPM_dom"/>
</dbReference>
<evidence type="ECO:0000313" key="3">
    <source>
        <dbReference type="EMBL" id="PJA90177.1"/>
    </source>
</evidence>
<evidence type="ECO:0000256" key="1">
    <source>
        <dbReference type="SAM" id="Phobius"/>
    </source>
</evidence>
<name>A0A2M7Z7D2_9BACT</name>
<sequence>MRQLLVSNNPKINMNRLKALALLITATLFFPVAVFSYTNPGTPTGFINDFADMFTDEQETALNIKLSNFEKESSNEIVIVAIPNLGEDNIENYAVELFAEWGIGKEKNDNGVLLLISKEDREMRIEVGYGLEGALTDLQSYQIIERYLVPNFQQEKYYEGVDSSVDVIISATKGEYDALNNPNLVEQGIDFQTIVFLGIFGFLWMTSLLGTSKSWWAGGVVGGIGGIILGFIYGFLFVGVMSMAILIPLGLLFDFLVSKSHGKHKSMGTTPWWIAMGGRGGKGGGGFGGFGGGMSGGGGSSGRW</sequence>
<feature type="domain" description="TPM" evidence="2">
    <location>
        <begin position="47"/>
        <end position="169"/>
    </location>
</feature>
<proteinExistence type="predicted"/>
<organism evidence="3 4">
    <name type="scientific">Candidatus Magasanikbacteria bacterium CG_4_9_14_3_um_filter_32_9</name>
    <dbReference type="NCBI Taxonomy" id="1974644"/>
    <lineage>
        <taxon>Bacteria</taxon>
        <taxon>Candidatus Magasanikiibacteriota</taxon>
    </lineage>
</organism>